<sequence length="188" mass="20873">MPKKAHGKTRYLAFMPAALLAFLIIFLMLTPPQMPAQAPTQVGSMGTSAPDFTLEVLDANGLTGRTLSFSSLRGKPVFIEFVFEWCPHCNNMAPSVKKLHQEYGDRVVFLTVLGSQGTTPEKSAEFIQKHGISWISVYDPAMKTFLDYGVRGTPTYFFISPEGVVVRMLAGEQSYDMLSFAMEELLSF</sequence>
<evidence type="ECO:0000256" key="5">
    <source>
        <dbReference type="SAM" id="Phobius"/>
    </source>
</evidence>
<reference evidence="8" key="1">
    <citation type="journal article" date="2020" name="mSystems">
        <title>Genome- and Community-Level Interaction Insights into Carbon Utilization and Element Cycling Functions of Hydrothermarchaeota in Hydrothermal Sediment.</title>
        <authorList>
            <person name="Zhou Z."/>
            <person name="Liu Y."/>
            <person name="Xu W."/>
            <person name="Pan J."/>
            <person name="Luo Z.H."/>
            <person name="Li M."/>
        </authorList>
    </citation>
    <scope>NUCLEOTIDE SEQUENCE [LARGE SCALE GENOMIC DNA]</scope>
    <source>
        <strain evidence="8">SpSt-613</strain>
        <strain evidence="7">SpSt-669</strain>
    </source>
</reference>
<dbReference type="Gene3D" id="3.40.30.10">
    <property type="entry name" value="Glutaredoxin"/>
    <property type="match status" value="1"/>
</dbReference>
<organism evidence="8">
    <name type="scientific">Caldiarchaeum subterraneum</name>
    <dbReference type="NCBI Taxonomy" id="311458"/>
    <lineage>
        <taxon>Archaea</taxon>
        <taxon>Nitrososphaerota</taxon>
        <taxon>Candidatus Caldarchaeales</taxon>
        <taxon>Candidatus Caldarchaeaceae</taxon>
        <taxon>Candidatus Caldarchaeum</taxon>
    </lineage>
</organism>
<keyword evidence="5" id="KW-0812">Transmembrane</keyword>
<evidence type="ECO:0000256" key="3">
    <source>
        <dbReference type="ARBA" id="ARBA00023157"/>
    </source>
</evidence>
<dbReference type="PROSITE" id="PS51352">
    <property type="entry name" value="THIOREDOXIN_2"/>
    <property type="match status" value="1"/>
</dbReference>
<dbReference type="EMBL" id="DTAD01000072">
    <property type="protein sequence ID" value="HGN90749.1"/>
    <property type="molecule type" value="Genomic_DNA"/>
</dbReference>
<dbReference type="InterPro" id="IPR000866">
    <property type="entry name" value="AhpC/TSA"/>
</dbReference>
<dbReference type="GO" id="GO:0016491">
    <property type="term" value="F:oxidoreductase activity"/>
    <property type="evidence" value="ECO:0007669"/>
    <property type="project" value="InterPro"/>
</dbReference>
<dbReference type="CDD" id="cd02966">
    <property type="entry name" value="TlpA_like_family"/>
    <property type="match status" value="1"/>
</dbReference>
<dbReference type="InterPro" id="IPR050553">
    <property type="entry name" value="Thioredoxin_ResA/DsbE_sf"/>
</dbReference>
<keyword evidence="2" id="KW-0201">Cytochrome c-type biogenesis</keyword>
<gene>
    <name evidence="8" type="ORF">ENT82_06465</name>
    <name evidence="7" type="ORF">ENU43_03655</name>
</gene>
<dbReference type="GO" id="GO:0017004">
    <property type="term" value="P:cytochrome complex assembly"/>
    <property type="evidence" value="ECO:0007669"/>
    <property type="project" value="UniProtKB-KW"/>
</dbReference>
<dbReference type="Pfam" id="PF00578">
    <property type="entry name" value="AhpC-TSA"/>
    <property type="match status" value="1"/>
</dbReference>
<evidence type="ECO:0000256" key="4">
    <source>
        <dbReference type="ARBA" id="ARBA00023284"/>
    </source>
</evidence>
<protein>
    <submittedName>
        <fullName evidence="8">TlpA family protein disulfide reductase</fullName>
    </submittedName>
</protein>
<comment type="caution">
    <text evidence="8">The sequence shown here is derived from an EMBL/GenBank/DDBJ whole genome shotgun (WGS) entry which is preliminary data.</text>
</comment>
<feature type="domain" description="Thioredoxin" evidence="6">
    <location>
        <begin position="43"/>
        <end position="187"/>
    </location>
</feature>
<dbReference type="EMBL" id="DTCM01000045">
    <property type="protein sequence ID" value="HGL40742.1"/>
    <property type="molecule type" value="Genomic_DNA"/>
</dbReference>
<keyword evidence="4" id="KW-0676">Redox-active center</keyword>
<dbReference type="InterPro" id="IPR036249">
    <property type="entry name" value="Thioredoxin-like_sf"/>
</dbReference>
<keyword evidence="3" id="KW-1015">Disulfide bond</keyword>
<evidence type="ECO:0000256" key="2">
    <source>
        <dbReference type="ARBA" id="ARBA00022748"/>
    </source>
</evidence>
<dbReference type="InterPro" id="IPR013766">
    <property type="entry name" value="Thioredoxin_domain"/>
</dbReference>
<keyword evidence="5" id="KW-1133">Transmembrane helix</keyword>
<evidence type="ECO:0000313" key="7">
    <source>
        <dbReference type="EMBL" id="HGL40742.1"/>
    </source>
</evidence>
<keyword evidence="5" id="KW-0472">Membrane</keyword>
<evidence type="ECO:0000259" key="6">
    <source>
        <dbReference type="PROSITE" id="PS51352"/>
    </source>
</evidence>
<dbReference type="PANTHER" id="PTHR42852:SF6">
    <property type="entry name" value="THIOL:DISULFIDE INTERCHANGE PROTEIN DSBE"/>
    <property type="match status" value="1"/>
</dbReference>
<dbReference type="AlphaFoldDB" id="A0A7C4I2M9"/>
<name>A0A7C4I2M9_CALS0</name>
<accession>A0A7C4I2M9</accession>
<dbReference type="PANTHER" id="PTHR42852">
    <property type="entry name" value="THIOL:DISULFIDE INTERCHANGE PROTEIN DSBE"/>
    <property type="match status" value="1"/>
</dbReference>
<evidence type="ECO:0000256" key="1">
    <source>
        <dbReference type="ARBA" id="ARBA00004196"/>
    </source>
</evidence>
<proteinExistence type="predicted"/>
<feature type="transmembrane region" description="Helical" evidence="5">
    <location>
        <begin position="12"/>
        <end position="29"/>
    </location>
</feature>
<comment type="subcellular location">
    <subcellularLocation>
        <location evidence="1">Cell envelope</location>
    </subcellularLocation>
</comment>
<dbReference type="SUPFAM" id="SSF52833">
    <property type="entry name" value="Thioredoxin-like"/>
    <property type="match status" value="1"/>
</dbReference>
<dbReference type="GO" id="GO:0016209">
    <property type="term" value="F:antioxidant activity"/>
    <property type="evidence" value="ECO:0007669"/>
    <property type="project" value="InterPro"/>
</dbReference>
<evidence type="ECO:0000313" key="8">
    <source>
        <dbReference type="EMBL" id="HGN90749.1"/>
    </source>
</evidence>